<reference evidence="2" key="2">
    <citation type="journal article" date="2021" name="Syst. Appl. Microbiol.">
        <title>Roseomonas hellenica sp. nov., isolated from roots of wild-growing Alkanna tinctoria.</title>
        <authorList>
            <person name="Rat A."/>
            <person name="Naranjo H.D."/>
            <person name="Lebbe L."/>
            <person name="Cnockaert M."/>
            <person name="Krigas N."/>
            <person name="Grigoriadou K."/>
            <person name="Maloupa E."/>
            <person name="Willems A."/>
        </authorList>
    </citation>
    <scope>NUCLEOTIDE SEQUENCE</scope>
    <source>
        <strain evidence="2">LMG 28251</strain>
    </source>
</reference>
<dbReference type="AlphaFoldDB" id="A0AAF1JZC0"/>
<organism evidence="2 3">
    <name type="scientific">Plastoroseomonas arctica</name>
    <dbReference type="NCBI Taxonomy" id="1509237"/>
    <lineage>
        <taxon>Bacteria</taxon>
        <taxon>Pseudomonadati</taxon>
        <taxon>Pseudomonadota</taxon>
        <taxon>Alphaproteobacteria</taxon>
        <taxon>Acetobacterales</taxon>
        <taxon>Acetobacteraceae</taxon>
        <taxon>Plastoroseomonas</taxon>
    </lineage>
</organism>
<dbReference type="RefSeq" id="WP_211875471.1">
    <property type="nucleotide sequence ID" value="NZ_JAAEDH010000020.1"/>
</dbReference>
<dbReference type="EMBL" id="JAAEDH010000020">
    <property type="protein sequence ID" value="MBR0656605.1"/>
    <property type="molecule type" value="Genomic_DNA"/>
</dbReference>
<evidence type="ECO:0000313" key="2">
    <source>
        <dbReference type="EMBL" id="MBR0656605.1"/>
    </source>
</evidence>
<feature type="transmembrane region" description="Helical" evidence="1">
    <location>
        <begin position="21"/>
        <end position="45"/>
    </location>
</feature>
<reference evidence="2" key="1">
    <citation type="submission" date="2020-01" db="EMBL/GenBank/DDBJ databases">
        <authorList>
            <person name="Rat A."/>
        </authorList>
    </citation>
    <scope>NUCLEOTIDE SEQUENCE</scope>
    <source>
        <strain evidence="2">LMG 28251</strain>
    </source>
</reference>
<dbReference type="Proteomes" id="UP001196068">
    <property type="component" value="Unassembled WGS sequence"/>
</dbReference>
<evidence type="ECO:0000313" key="3">
    <source>
        <dbReference type="Proteomes" id="UP001196068"/>
    </source>
</evidence>
<protein>
    <submittedName>
        <fullName evidence="2">Uncharacterized protein</fullName>
    </submittedName>
</protein>
<comment type="caution">
    <text evidence="2">The sequence shown here is derived from an EMBL/GenBank/DDBJ whole genome shotgun (WGS) entry which is preliminary data.</text>
</comment>
<keyword evidence="1" id="KW-0812">Transmembrane</keyword>
<sequence length="49" mass="5591">MARRRSILSIARPRNAISLRYIHCSGVLGLFNAVYEGANTFVIGYRYRS</sequence>
<name>A0AAF1JZC0_9PROT</name>
<gene>
    <name evidence="2" type="ORF">GXW79_16105</name>
</gene>
<accession>A0AAF1JZC0</accession>
<keyword evidence="1" id="KW-0472">Membrane</keyword>
<evidence type="ECO:0000256" key="1">
    <source>
        <dbReference type="SAM" id="Phobius"/>
    </source>
</evidence>
<keyword evidence="3" id="KW-1185">Reference proteome</keyword>
<proteinExistence type="predicted"/>
<keyword evidence="1" id="KW-1133">Transmembrane helix</keyword>